<evidence type="ECO:0000256" key="1">
    <source>
        <dbReference type="SAM" id="Coils"/>
    </source>
</evidence>
<evidence type="ECO:0000313" key="4">
    <source>
        <dbReference type="Proteomes" id="UP001383192"/>
    </source>
</evidence>
<dbReference type="InterPro" id="IPR001810">
    <property type="entry name" value="F-box_dom"/>
</dbReference>
<dbReference type="SUPFAM" id="SSF52047">
    <property type="entry name" value="RNI-like"/>
    <property type="match status" value="1"/>
</dbReference>
<gene>
    <name evidence="3" type="ORF">VNI00_008931</name>
</gene>
<dbReference type="AlphaFoldDB" id="A0AAW0CPC1"/>
<comment type="caution">
    <text evidence="3">The sequence shown here is derived from an EMBL/GenBank/DDBJ whole genome shotgun (WGS) entry which is preliminary data.</text>
</comment>
<dbReference type="Proteomes" id="UP001383192">
    <property type="component" value="Unassembled WGS sequence"/>
</dbReference>
<evidence type="ECO:0000259" key="2">
    <source>
        <dbReference type="Pfam" id="PF12937"/>
    </source>
</evidence>
<accession>A0AAW0CPC1</accession>
<proteinExistence type="predicted"/>
<keyword evidence="4" id="KW-1185">Reference proteome</keyword>
<organism evidence="3 4">
    <name type="scientific">Paramarasmius palmivorus</name>
    <dbReference type="NCBI Taxonomy" id="297713"/>
    <lineage>
        <taxon>Eukaryota</taxon>
        <taxon>Fungi</taxon>
        <taxon>Dikarya</taxon>
        <taxon>Basidiomycota</taxon>
        <taxon>Agaricomycotina</taxon>
        <taxon>Agaricomycetes</taxon>
        <taxon>Agaricomycetidae</taxon>
        <taxon>Agaricales</taxon>
        <taxon>Marasmiineae</taxon>
        <taxon>Marasmiaceae</taxon>
        <taxon>Paramarasmius</taxon>
    </lineage>
</organism>
<evidence type="ECO:0000313" key="3">
    <source>
        <dbReference type="EMBL" id="KAK7041949.1"/>
    </source>
</evidence>
<feature type="coiled-coil region" evidence="1">
    <location>
        <begin position="13"/>
        <end position="40"/>
    </location>
</feature>
<dbReference type="Pfam" id="PF12937">
    <property type="entry name" value="F-box-like"/>
    <property type="match status" value="1"/>
</dbReference>
<dbReference type="Gene3D" id="3.80.10.10">
    <property type="entry name" value="Ribonuclease Inhibitor"/>
    <property type="match status" value="1"/>
</dbReference>
<reference evidence="3 4" key="1">
    <citation type="submission" date="2024-01" db="EMBL/GenBank/DDBJ databases">
        <title>A draft genome for a cacao thread blight-causing isolate of Paramarasmius palmivorus.</title>
        <authorList>
            <person name="Baruah I.K."/>
            <person name="Bukari Y."/>
            <person name="Amoako-Attah I."/>
            <person name="Meinhardt L.W."/>
            <person name="Bailey B.A."/>
            <person name="Cohen S.P."/>
        </authorList>
    </citation>
    <scope>NUCLEOTIDE SEQUENCE [LARGE SCALE GENOMIC DNA]</scope>
    <source>
        <strain evidence="3 4">GH-12</strain>
    </source>
</reference>
<feature type="domain" description="F-box" evidence="2">
    <location>
        <begin position="58"/>
        <end position="113"/>
    </location>
</feature>
<name>A0AAW0CPC1_9AGAR</name>
<dbReference type="InterPro" id="IPR032675">
    <property type="entry name" value="LRR_dom_sf"/>
</dbReference>
<sequence length="475" mass="53653">MSSSDRHIITQYLLDSEQELRDCQAEMNRLRAALLMLEGKQSRLKKNMEKYRCLLSPIRRLPTEILSAIFVLACDENVLSPSHSSPAVTLSRVCGQWRELSLSLPNLWASMVIRLEDWDEPRQGTLKSTVTMFIKRSGTAPLELMLDFAMMPPLDPFPALQPLVWESCRWRSLHLTVPLEIVTHEGLKPIKDRLPALKQLIVIGTGTQMYPSSLDLFKQCPKLESVSLVSTAGTIRLPSHQITTYTLSCIQNTDISTRLAQMTSLKELEFANVIVTGGHHMSDTIEDVFITQIHSKRNTESIFRYTTLPKLKTLRISSSTPGTRLWTWNESIAKEFFHRSSCFITLLQLKWIPITDEQTSKLLRVLPTLETLDIEEYPNMNNRIITSRFLHSVANGDLVPNLQKASFAMNRASLDTGALTAALTCRWKPACEDLGVACLQDVDLKVKGTSAPISDLEMLRSFRDAGMRISISYTS</sequence>
<keyword evidence="1" id="KW-0175">Coiled coil</keyword>
<protein>
    <recommendedName>
        <fullName evidence="2">F-box domain-containing protein</fullName>
    </recommendedName>
</protein>
<dbReference type="EMBL" id="JAYKXP010000031">
    <property type="protein sequence ID" value="KAK7041949.1"/>
    <property type="molecule type" value="Genomic_DNA"/>
</dbReference>